<evidence type="ECO:0000313" key="4">
    <source>
        <dbReference type="Proteomes" id="UP000189981"/>
    </source>
</evidence>
<dbReference type="CDD" id="cd00586">
    <property type="entry name" value="4HBT"/>
    <property type="match status" value="1"/>
</dbReference>
<accession>A0A1T5AI50</accession>
<dbReference type="GO" id="GO:0047617">
    <property type="term" value="F:fatty acyl-CoA hydrolase activity"/>
    <property type="evidence" value="ECO:0007669"/>
    <property type="project" value="TreeGrafter"/>
</dbReference>
<keyword evidence="4" id="KW-1185">Reference proteome</keyword>
<proteinExistence type="inferred from homology"/>
<dbReference type="STRING" id="572036.SAMN05661099_0756"/>
<evidence type="ECO:0000256" key="1">
    <source>
        <dbReference type="ARBA" id="ARBA00005953"/>
    </source>
</evidence>
<dbReference type="Proteomes" id="UP000189981">
    <property type="component" value="Unassembled WGS sequence"/>
</dbReference>
<comment type="similarity">
    <text evidence="1">Belongs to the 4-hydroxybenzoyl-CoA thioesterase family.</text>
</comment>
<reference evidence="4" key="1">
    <citation type="submission" date="2017-02" db="EMBL/GenBank/DDBJ databases">
        <authorList>
            <person name="Varghese N."/>
            <person name="Submissions S."/>
        </authorList>
    </citation>
    <scope>NUCLEOTIDE SEQUENCE [LARGE SCALE GENOMIC DNA]</scope>
    <source>
        <strain evidence="4">DSM 22385</strain>
    </source>
</reference>
<dbReference type="Pfam" id="PF13279">
    <property type="entry name" value="4HBT_2"/>
    <property type="match status" value="1"/>
</dbReference>
<sequence>MGNHLPKAHTLEFPINSRFSSSMETPRKYSSFKTQFKVRPDDIDMFNHVHNSTYFDYVLAARYEQMEVFYKMPMETFLEQGYGWVVRTAHVDYKRPLGLGDIFTVETGIETINPKGCRVKFEIVNLKTAKVSCDGWFDYVMIDTNTGKGVKVSEDMIAQYSI</sequence>
<protein>
    <submittedName>
        <fullName evidence="3">Thioesterase-3</fullName>
    </submittedName>
</protein>
<keyword evidence="2" id="KW-0378">Hydrolase</keyword>
<dbReference type="PANTHER" id="PTHR31793">
    <property type="entry name" value="4-HYDROXYBENZOYL-COA THIOESTERASE FAMILY MEMBER"/>
    <property type="match status" value="1"/>
</dbReference>
<dbReference type="EMBL" id="FUYR01000001">
    <property type="protein sequence ID" value="SKB34671.1"/>
    <property type="molecule type" value="Genomic_DNA"/>
</dbReference>
<dbReference type="SUPFAM" id="SSF54637">
    <property type="entry name" value="Thioesterase/thiol ester dehydrase-isomerase"/>
    <property type="match status" value="1"/>
</dbReference>
<dbReference type="AlphaFoldDB" id="A0A1T5AI50"/>
<dbReference type="InterPro" id="IPR050563">
    <property type="entry name" value="4-hydroxybenzoyl-CoA_TE"/>
</dbReference>
<dbReference type="PANTHER" id="PTHR31793:SF27">
    <property type="entry name" value="NOVEL THIOESTERASE SUPERFAMILY DOMAIN AND SAPOSIN A-TYPE DOMAIN CONTAINING PROTEIN (0610012H03RIK)"/>
    <property type="match status" value="1"/>
</dbReference>
<gene>
    <name evidence="3" type="ORF">SAMN05661099_0756</name>
</gene>
<dbReference type="InterPro" id="IPR029069">
    <property type="entry name" value="HotDog_dom_sf"/>
</dbReference>
<evidence type="ECO:0000256" key="2">
    <source>
        <dbReference type="ARBA" id="ARBA00022801"/>
    </source>
</evidence>
<organism evidence="3 4">
    <name type="scientific">Daejeonella lutea</name>
    <dbReference type="NCBI Taxonomy" id="572036"/>
    <lineage>
        <taxon>Bacteria</taxon>
        <taxon>Pseudomonadati</taxon>
        <taxon>Bacteroidota</taxon>
        <taxon>Sphingobacteriia</taxon>
        <taxon>Sphingobacteriales</taxon>
        <taxon>Sphingobacteriaceae</taxon>
        <taxon>Daejeonella</taxon>
    </lineage>
</organism>
<dbReference type="Gene3D" id="3.10.129.10">
    <property type="entry name" value="Hotdog Thioesterase"/>
    <property type="match status" value="1"/>
</dbReference>
<name>A0A1T5AI50_9SPHI</name>
<evidence type="ECO:0000313" key="3">
    <source>
        <dbReference type="EMBL" id="SKB34671.1"/>
    </source>
</evidence>